<name>A0ABD1DMM7_CULPP</name>
<gene>
    <name evidence="9" type="ORF">pipiens_007106</name>
</gene>
<evidence type="ECO:0000313" key="10">
    <source>
        <dbReference type="Proteomes" id="UP001562425"/>
    </source>
</evidence>
<accession>A0ABD1DMM7</accession>
<comment type="caution">
    <text evidence="9">The sequence shown here is derived from an EMBL/GenBank/DDBJ whole genome shotgun (WGS) entry which is preliminary data.</text>
</comment>
<keyword evidence="4 8" id="KW-1133">Transmembrane helix</keyword>
<dbReference type="PANTHER" id="PTHR42643:SF24">
    <property type="entry name" value="IONOTROPIC RECEPTOR 60A"/>
    <property type="match status" value="1"/>
</dbReference>
<dbReference type="GO" id="GO:0005886">
    <property type="term" value="C:plasma membrane"/>
    <property type="evidence" value="ECO:0007669"/>
    <property type="project" value="UniProtKB-SubCell"/>
</dbReference>
<sequence length="289" mass="32328">MLRFSSPLVWLLLIITTILFIALYETILALVEQPNPVRSPLDCVGVMLAMSLPWIPRSTVCRAYFWLWSVFCVHVAIFYQSKMIDILKRPLDGHQISTVAELLDSGMVIGFPANFAIHLERLNGSAERILQRRLECTSETCLGMVGGTRPFATIGNRMYLRYAAAHQTEPASVFTLDEIVAKSFIQIVMQKGLPLRDHINKKIRQVSSLIEAGYLAAVTRIFLAHTRNATRQVEDHVAQVVPLRLSHFQGAYFVLALGCALAAACCGGEIAVGKVRKRMRRVVVYPFVV</sequence>
<evidence type="ECO:0000313" key="9">
    <source>
        <dbReference type="EMBL" id="KAL1400831.1"/>
    </source>
</evidence>
<evidence type="ECO:0000256" key="4">
    <source>
        <dbReference type="ARBA" id="ARBA00022989"/>
    </source>
</evidence>
<keyword evidence="10" id="KW-1185">Reference proteome</keyword>
<proteinExistence type="predicted"/>
<evidence type="ECO:0000256" key="3">
    <source>
        <dbReference type="ARBA" id="ARBA00022692"/>
    </source>
</evidence>
<dbReference type="Proteomes" id="UP001562425">
    <property type="component" value="Unassembled WGS sequence"/>
</dbReference>
<comment type="subcellular location">
    <subcellularLocation>
        <location evidence="1">Cell membrane</location>
        <topology evidence="1">Multi-pass membrane protein</topology>
    </subcellularLocation>
</comment>
<evidence type="ECO:0000256" key="7">
    <source>
        <dbReference type="ARBA" id="ARBA00023180"/>
    </source>
</evidence>
<feature type="transmembrane region" description="Helical" evidence="8">
    <location>
        <begin position="63"/>
        <end position="79"/>
    </location>
</feature>
<protein>
    <recommendedName>
        <fullName evidence="11">Ionotropic receptor</fullName>
    </recommendedName>
</protein>
<dbReference type="InterPro" id="IPR052192">
    <property type="entry name" value="Insect_Ionotropic_Sensory_Rcpt"/>
</dbReference>
<organism evidence="9 10">
    <name type="scientific">Culex pipiens pipiens</name>
    <name type="common">Northern house mosquito</name>
    <dbReference type="NCBI Taxonomy" id="38569"/>
    <lineage>
        <taxon>Eukaryota</taxon>
        <taxon>Metazoa</taxon>
        <taxon>Ecdysozoa</taxon>
        <taxon>Arthropoda</taxon>
        <taxon>Hexapoda</taxon>
        <taxon>Insecta</taxon>
        <taxon>Pterygota</taxon>
        <taxon>Neoptera</taxon>
        <taxon>Endopterygota</taxon>
        <taxon>Diptera</taxon>
        <taxon>Nematocera</taxon>
        <taxon>Culicoidea</taxon>
        <taxon>Culicidae</taxon>
        <taxon>Culicinae</taxon>
        <taxon>Culicini</taxon>
        <taxon>Culex</taxon>
        <taxon>Culex</taxon>
    </lineage>
</organism>
<feature type="transmembrane region" description="Helical" evidence="8">
    <location>
        <begin position="7"/>
        <end position="31"/>
    </location>
</feature>
<evidence type="ECO:0000256" key="2">
    <source>
        <dbReference type="ARBA" id="ARBA00022475"/>
    </source>
</evidence>
<evidence type="ECO:0000256" key="1">
    <source>
        <dbReference type="ARBA" id="ARBA00004651"/>
    </source>
</evidence>
<reference evidence="9 10" key="1">
    <citation type="submission" date="2024-05" db="EMBL/GenBank/DDBJ databases">
        <title>Culex pipiens pipiens assembly and annotation.</title>
        <authorList>
            <person name="Alout H."/>
            <person name="Durand T."/>
        </authorList>
    </citation>
    <scope>NUCLEOTIDE SEQUENCE [LARGE SCALE GENOMIC DNA]</scope>
    <source>
        <strain evidence="9">HA-2024</strain>
        <tissue evidence="9">Whole body</tissue>
    </source>
</reference>
<keyword evidence="2" id="KW-1003">Cell membrane</keyword>
<evidence type="ECO:0008006" key="11">
    <source>
        <dbReference type="Google" id="ProtNLM"/>
    </source>
</evidence>
<keyword evidence="5 8" id="KW-0472">Membrane</keyword>
<evidence type="ECO:0000256" key="6">
    <source>
        <dbReference type="ARBA" id="ARBA00023170"/>
    </source>
</evidence>
<keyword evidence="7" id="KW-0325">Glycoprotein</keyword>
<feature type="transmembrane region" description="Helical" evidence="8">
    <location>
        <begin position="206"/>
        <end position="223"/>
    </location>
</feature>
<dbReference type="AlphaFoldDB" id="A0ABD1DMM7"/>
<evidence type="ECO:0000256" key="5">
    <source>
        <dbReference type="ARBA" id="ARBA00023136"/>
    </source>
</evidence>
<dbReference type="SUPFAM" id="SSF53850">
    <property type="entry name" value="Periplasmic binding protein-like II"/>
    <property type="match status" value="1"/>
</dbReference>
<dbReference type="PANTHER" id="PTHR42643">
    <property type="entry name" value="IONOTROPIC RECEPTOR 20A-RELATED"/>
    <property type="match status" value="1"/>
</dbReference>
<keyword evidence="3 8" id="KW-0812">Transmembrane</keyword>
<dbReference type="EMBL" id="JBEHCU010005116">
    <property type="protein sequence ID" value="KAL1400831.1"/>
    <property type="molecule type" value="Genomic_DNA"/>
</dbReference>
<evidence type="ECO:0000256" key="8">
    <source>
        <dbReference type="SAM" id="Phobius"/>
    </source>
</evidence>
<feature type="transmembrane region" description="Helical" evidence="8">
    <location>
        <begin position="251"/>
        <end position="272"/>
    </location>
</feature>
<keyword evidence="6" id="KW-0675">Receptor</keyword>